<proteinExistence type="predicted"/>
<protein>
    <submittedName>
        <fullName evidence="1">Uncharacterized protein</fullName>
    </submittedName>
</protein>
<dbReference type="EMBL" id="AMZN01000103">
    <property type="protein sequence ID" value="ELR68609.1"/>
    <property type="molecule type" value="Genomic_DNA"/>
</dbReference>
<gene>
    <name evidence="1" type="ORF">C900_00212</name>
</gene>
<sequence length="38" mass="4336">MHDANFGANATPTFYGGINTRLEDKGVLYITPLLFYWQ</sequence>
<evidence type="ECO:0000313" key="1">
    <source>
        <dbReference type="EMBL" id="ELR68609.1"/>
    </source>
</evidence>
<reference evidence="1 2" key="1">
    <citation type="submission" date="2012-12" db="EMBL/GenBank/DDBJ databases">
        <title>Genome assembly of Fulvivirga imtechensis AK7.</title>
        <authorList>
            <person name="Nupur N."/>
            <person name="Khatri I."/>
            <person name="Kumar R."/>
            <person name="Subramanian S."/>
            <person name="Pinnaka A."/>
        </authorList>
    </citation>
    <scope>NUCLEOTIDE SEQUENCE [LARGE SCALE GENOMIC DNA]</scope>
    <source>
        <strain evidence="1 2">AK7</strain>
    </source>
</reference>
<name>L8JM56_9BACT</name>
<comment type="caution">
    <text evidence="1">The sequence shown here is derived from an EMBL/GenBank/DDBJ whole genome shotgun (WGS) entry which is preliminary data.</text>
</comment>
<dbReference type="AlphaFoldDB" id="L8JM56"/>
<evidence type="ECO:0000313" key="2">
    <source>
        <dbReference type="Proteomes" id="UP000011135"/>
    </source>
</evidence>
<dbReference type="Proteomes" id="UP000011135">
    <property type="component" value="Unassembled WGS sequence"/>
</dbReference>
<organism evidence="1 2">
    <name type="scientific">Fulvivirga imtechensis AK7</name>
    <dbReference type="NCBI Taxonomy" id="1237149"/>
    <lineage>
        <taxon>Bacteria</taxon>
        <taxon>Pseudomonadati</taxon>
        <taxon>Bacteroidota</taxon>
        <taxon>Cytophagia</taxon>
        <taxon>Cytophagales</taxon>
        <taxon>Fulvivirgaceae</taxon>
        <taxon>Fulvivirga</taxon>
    </lineage>
</organism>
<keyword evidence="2" id="KW-1185">Reference proteome</keyword>
<accession>L8JM56</accession>